<evidence type="ECO:0000256" key="2">
    <source>
        <dbReference type="ARBA" id="ARBA00005837"/>
    </source>
</evidence>
<dbReference type="InterPro" id="IPR005573">
    <property type="entry name" value="Anti-sigma_E_RseA_C"/>
</dbReference>
<comment type="similarity">
    <text evidence="2">Belongs to the RseA family.</text>
</comment>
<sequence length="214" mass="23741">MQREKLSALMDGEALDSEVVHLVSEDANMQKQWERYHLVRDVLRGDVGNVLHLDIASKVALALEKEPVHIHPAAVLVSQPKPETWATLPFWNKIRTWKSQIAQVGVAACVTLSVVVGVQQYNGDNGAETENQFDAPAFNTLPVMGATSTVGLATPAEEETFGSDLGMRVRESNKRIDAMLQQYELDRRIHFGRNQGVMQDNQSIEAQPSQQSAH</sequence>
<evidence type="ECO:0000256" key="1">
    <source>
        <dbReference type="ARBA" id="ARBA00004162"/>
    </source>
</evidence>
<dbReference type="InterPro" id="IPR052383">
    <property type="entry name" value="Anti-sigma-E_RseA-like"/>
</dbReference>
<keyword evidence="6" id="KW-0472">Membrane</keyword>
<feature type="domain" description="Anti sigma-E protein RseA N-terminal" evidence="7">
    <location>
        <begin position="1"/>
        <end position="86"/>
    </location>
</feature>
<dbReference type="NCBIfam" id="NF008116">
    <property type="entry name" value="PRK10863.1"/>
    <property type="match status" value="1"/>
</dbReference>
<dbReference type="SUPFAM" id="SSF89069">
    <property type="entry name" value="N-terminal, cytoplasmic domain of anti-sigmaE factor RseA"/>
    <property type="match status" value="1"/>
</dbReference>
<dbReference type="KEGG" id="xpo:XPG1_0983"/>
<evidence type="ECO:0000256" key="4">
    <source>
        <dbReference type="ARBA" id="ARBA00022692"/>
    </source>
</evidence>
<dbReference type="RefSeq" id="WP_045957991.1">
    <property type="nucleotide sequence ID" value="NZ_FO704551.1"/>
</dbReference>
<name>A0A068R0C2_9GAMM</name>
<evidence type="ECO:0000256" key="5">
    <source>
        <dbReference type="ARBA" id="ARBA00022989"/>
    </source>
</evidence>
<dbReference type="STRING" id="1354304.XPG1_0983"/>
<dbReference type="GO" id="GO:0005886">
    <property type="term" value="C:plasma membrane"/>
    <property type="evidence" value="ECO:0007669"/>
    <property type="project" value="UniProtKB-SubCell"/>
</dbReference>
<dbReference type="InterPro" id="IPR036147">
    <property type="entry name" value="Anti-sigma_E_RseA_N_sf"/>
</dbReference>
<gene>
    <name evidence="9" type="primary">rseA</name>
    <name evidence="9" type="ORF">XPG1_0983</name>
</gene>
<keyword evidence="10" id="KW-1185">Reference proteome</keyword>
<dbReference type="EMBL" id="FO704551">
    <property type="protein sequence ID" value="CDG20638.1"/>
    <property type="molecule type" value="Genomic_DNA"/>
</dbReference>
<evidence type="ECO:0000256" key="3">
    <source>
        <dbReference type="ARBA" id="ARBA00022475"/>
    </source>
</evidence>
<evidence type="ECO:0000313" key="9">
    <source>
        <dbReference type="EMBL" id="CDG20638.1"/>
    </source>
</evidence>
<evidence type="ECO:0000259" key="7">
    <source>
        <dbReference type="Pfam" id="PF03872"/>
    </source>
</evidence>
<organism evidence="9 10">
    <name type="scientific">Xenorhabdus poinarii G6</name>
    <dbReference type="NCBI Taxonomy" id="1354304"/>
    <lineage>
        <taxon>Bacteria</taxon>
        <taxon>Pseudomonadati</taxon>
        <taxon>Pseudomonadota</taxon>
        <taxon>Gammaproteobacteria</taxon>
        <taxon>Enterobacterales</taxon>
        <taxon>Morganellaceae</taxon>
        <taxon>Xenorhabdus</taxon>
    </lineage>
</organism>
<dbReference type="CDD" id="cd16328">
    <property type="entry name" value="RseA_N"/>
    <property type="match status" value="1"/>
</dbReference>
<dbReference type="HOGENOM" id="CLU_108851_1_0_6"/>
<dbReference type="AlphaFoldDB" id="A0A068R0C2"/>
<dbReference type="InterPro" id="IPR005572">
    <property type="entry name" value="Anti-sigma_E_RseA_N"/>
</dbReference>
<keyword evidence="4" id="KW-0812">Transmembrane</keyword>
<evidence type="ECO:0000259" key="8">
    <source>
        <dbReference type="Pfam" id="PF03873"/>
    </source>
</evidence>
<dbReference type="PANTHER" id="PTHR38104:SF1">
    <property type="entry name" value="ANTI-SIGMA-E FACTOR RSEA"/>
    <property type="match status" value="1"/>
</dbReference>
<keyword evidence="3" id="KW-1003">Cell membrane</keyword>
<evidence type="ECO:0000256" key="6">
    <source>
        <dbReference type="ARBA" id="ARBA00023136"/>
    </source>
</evidence>
<proteinExistence type="inferred from homology"/>
<dbReference type="GO" id="GO:0016989">
    <property type="term" value="F:sigma factor antagonist activity"/>
    <property type="evidence" value="ECO:0007669"/>
    <property type="project" value="InterPro"/>
</dbReference>
<evidence type="ECO:0000313" key="10">
    <source>
        <dbReference type="Proteomes" id="UP000032735"/>
    </source>
</evidence>
<feature type="domain" description="Anti sigma-E protein RseA C-terminal" evidence="8">
    <location>
        <begin position="134"/>
        <end position="188"/>
    </location>
</feature>
<dbReference type="Gene3D" id="1.10.10.880">
    <property type="entry name" value="Anti sigma-E protein RseA, N-terminal domain"/>
    <property type="match status" value="1"/>
</dbReference>
<dbReference type="Pfam" id="PF03873">
    <property type="entry name" value="RseA_C"/>
    <property type="match status" value="1"/>
</dbReference>
<dbReference type="Proteomes" id="UP000032735">
    <property type="component" value="Chromosome"/>
</dbReference>
<reference evidence="9 10" key="1">
    <citation type="submission" date="2013-07" db="EMBL/GenBank/DDBJ databases">
        <authorList>
            <person name="Genoscope - CEA"/>
        </authorList>
    </citation>
    <scope>NUCLEOTIDE SEQUENCE [LARGE SCALE GENOMIC DNA]</scope>
    <source>
        <strain evidence="9 10">G6</strain>
    </source>
</reference>
<protein>
    <submittedName>
        <fullName evidence="9">Sigma-E factor negative regulatory protein</fullName>
    </submittedName>
</protein>
<dbReference type="OrthoDB" id="6194196at2"/>
<accession>A0A068R0C2</accession>
<dbReference type="Gene3D" id="1.20.5.3960">
    <property type="match status" value="1"/>
</dbReference>
<dbReference type="Pfam" id="PF03872">
    <property type="entry name" value="RseA_N"/>
    <property type="match status" value="1"/>
</dbReference>
<keyword evidence="5" id="KW-1133">Transmembrane helix</keyword>
<comment type="subcellular location">
    <subcellularLocation>
        <location evidence="1">Cell membrane</location>
        <topology evidence="1">Single-pass membrane protein</topology>
    </subcellularLocation>
</comment>
<dbReference type="PANTHER" id="PTHR38104">
    <property type="match status" value="1"/>
</dbReference>